<sequence length="121" mass="13103">MYAQRTTSSQVNFMASEKFVSFTESIDSTNYNVQTDDNGRKYVPAGTVYPTNDGKAIGVTIDDVYVDHNPALVGVIRAGWILKDKLPVAPAAEAINAMPSIHFMDADNKEAARTTSTGLSK</sequence>
<reference evidence="1" key="1">
    <citation type="journal article" date="2021" name="Proc. Natl. Acad. Sci. U.S.A.">
        <title>A Catalog of Tens of Thousands of Viruses from Human Metagenomes Reveals Hidden Associations with Chronic Diseases.</title>
        <authorList>
            <person name="Tisza M.J."/>
            <person name="Buck C.B."/>
        </authorList>
    </citation>
    <scope>NUCLEOTIDE SEQUENCE</scope>
    <source>
        <strain evidence="1">CtfWc3</strain>
    </source>
</reference>
<protein>
    <submittedName>
        <fullName evidence="1">Head decoration protein</fullName>
    </submittedName>
</protein>
<organism evidence="1">
    <name type="scientific">Myoviridae sp. ctfWc3</name>
    <dbReference type="NCBI Taxonomy" id="2827697"/>
    <lineage>
        <taxon>Viruses</taxon>
        <taxon>Duplodnaviria</taxon>
        <taxon>Heunggongvirae</taxon>
        <taxon>Uroviricota</taxon>
        <taxon>Caudoviricetes</taxon>
    </lineage>
</organism>
<proteinExistence type="predicted"/>
<dbReference type="EMBL" id="BK032574">
    <property type="protein sequence ID" value="DAF48797.1"/>
    <property type="molecule type" value="Genomic_DNA"/>
</dbReference>
<name>A0A8S5SCU7_9CAUD</name>
<accession>A0A8S5SCU7</accession>
<evidence type="ECO:0000313" key="1">
    <source>
        <dbReference type="EMBL" id="DAF48797.1"/>
    </source>
</evidence>